<accession>A0A914QWC5</accession>
<feature type="region of interest" description="Disordered" evidence="1">
    <location>
        <begin position="23"/>
        <end position="102"/>
    </location>
</feature>
<feature type="region of interest" description="Disordered" evidence="1">
    <location>
        <begin position="118"/>
        <end position="162"/>
    </location>
</feature>
<organism evidence="2 3">
    <name type="scientific">Panagrolaimus davidi</name>
    <dbReference type="NCBI Taxonomy" id="227884"/>
    <lineage>
        <taxon>Eukaryota</taxon>
        <taxon>Metazoa</taxon>
        <taxon>Ecdysozoa</taxon>
        <taxon>Nematoda</taxon>
        <taxon>Chromadorea</taxon>
        <taxon>Rhabditida</taxon>
        <taxon>Tylenchina</taxon>
        <taxon>Panagrolaimomorpha</taxon>
        <taxon>Panagrolaimoidea</taxon>
        <taxon>Panagrolaimidae</taxon>
        <taxon>Panagrolaimus</taxon>
    </lineage>
</organism>
<proteinExistence type="predicted"/>
<dbReference type="Proteomes" id="UP000887578">
    <property type="component" value="Unplaced"/>
</dbReference>
<keyword evidence="2" id="KW-1185">Reference proteome</keyword>
<evidence type="ECO:0000313" key="3">
    <source>
        <dbReference type="WBParaSite" id="PDA_v2.g8366.t1"/>
    </source>
</evidence>
<feature type="compositionally biased region" description="Polar residues" evidence="1">
    <location>
        <begin position="121"/>
        <end position="134"/>
    </location>
</feature>
<dbReference type="WBParaSite" id="PDA_v2.g8366.t1">
    <property type="protein sequence ID" value="PDA_v2.g8366.t1"/>
    <property type="gene ID" value="PDA_v2.g8366"/>
</dbReference>
<evidence type="ECO:0000256" key="1">
    <source>
        <dbReference type="SAM" id="MobiDB-lite"/>
    </source>
</evidence>
<dbReference type="AlphaFoldDB" id="A0A914QWC5"/>
<protein>
    <submittedName>
        <fullName evidence="3">Uncharacterized protein</fullName>
    </submittedName>
</protein>
<sequence length="162" mass="17633">MTSCGKSGHVKTIVSSLQDVSAFHSPNTTPILGRKTSGVRSPTVQKERRLIKQSSLQHPPGIYKDEKDSHPIYDSPPKQSDSDYHSISKQMSSSAGSGNISFFANNGLNRKASFERRITSQKRQMSATPPQISFISRLPQPSSSASSSPLASNRNTTVVMVK</sequence>
<reference evidence="3" key="1">
    <citation type="submission" date="2022-11" db="UniProtKB">
        <authorList>
            <consortium name="WormBaseParasite"/>
        </authorList>
    </citation>
    <scope>IDENTIFICATION</scope>
</reference>
<feature type="compositionally biased region" description="Low complexity" evidence="1">
    <location>
        <begin position="136"/>
        <end position="155"/>
    </location>
</feature>
<name>A0A914QWC5_9BILA</name>
<evidence type="ECO:0000313" key="2">
    <source>
        <dbReference type="Proteomes" id="UP000887578"/>
    </source>
</evidence>
<feature type="compositionally biased region" description="Polar residues" evidence="1">
    <location>
        <begin position="87"/>
        <end position="102"/>
    </location>
</feature>